<proteinExistence type="predicted"/>
<dbReference type="Proteomes" id="UP000805193">
    <property type="component" value="Unassembled WGS sequence"/>
</dbReference>
<organism evidence="1 2">
    <name type="scientific">Ixodes persulcatus</name>
    <name type="common">Taiga tick</name>
    <dbReference type="NCBI Taxonomy" id="34615"/>
    <lineage>
        <taxon>Eukaryota</taxon>
        <taxon>Metazoa</taxon>
        <taxon>Ecdysozoa</taxon>
        <taxon>Arthropoda</taxon>
        <taxon>Chelicerata</taxon>
        <taxon>Arachnida</taxon>
        <taxon>Acari</taxon>
        <taxon>Parasitiformes</taxon>
        <taxon>Ixodida</taxon>
        <taxon>Ixodoidea</taxon>
        <taxon>Ixodidae</taxon>
        <taxon>Ixodinae</taxon>
        <taxon>Ixodes</taxon>
    </lineage>
</organism>
<keyword evidence="2" id="KW-1185">Reference proteome</keyword>
<name>A0AC60PHH6_IXOPE</name>
<sequence>MPLAERNAMEDEGSSGPPTPPPAATLRAFKQSSTTSSSTPPCRNVASKTVSKELEPEGFRRHTLEILHMIRLRLDNLTALMGTVLEALNKNKEDDDDNCPVQEPHASYDSFMEFECQLQASEAMRKKLLPKQPSGGASSESGRVVIPGSAGAWSPARRPIEIWRPRDRAPAATRGARSRRSNPSRRDGCRAGLSRPIHDTRAPQFVWCRKLSPTLRIGGWNSTAPSQMLSLKQNLIEENKIVGPVLCKFCWGGVDLIMEIDTGLPVCVISVDICIKHREQWPRLEKSTLNSSCYLGPLSIAGPCLCGRDLIQELNNLETPVLSVSYSKTQGKGEGVPKILTEYEEVFEPTLGLFEVPPAHICVKE</sequence>
<comment type="caution">
    <text evidence="1">The sequence shown here is derived from an EMBL/GenBank/DDBJ whole genome shotgun (WGS) entry which is preliminary data.</text>
</comment>
<protein>
    <submittedName>
        <fullName evidence="1">Uncharacterized protein</fullName>
    </submittedName>
</protein>
<accession>A0AC60PHH6</accession>
<reference evidence="1 2" key="1">
    <citation type="journal article" date="2020" name="Cell">
        <title>Large-Scale Comparative Analyses of Tick Genomes Elucidate Their Genetic Diversity and Vector Capacities.</title>
        <authorList>
            <consortium name="Tick Genome and Microbiome Consortium (TIGMIC)"/>
            <person name="Jia N."/>
            <person name="Wang J."/>
            <person name="Shi W."/>
            <person name="Du L."/>
            <person name="Sun Y."/>
            <person name="Zhan W."/>
            <person name="Jiang J.F."/>
            <person name="Wang Q."/>
            <person name="Zhang B."/>
            <person name="Ji P."/>
            <person name="Bell-Sakyi L."/>
            <person name="Cui X.M."/>
            <person name="Yuan T.T."/>
            <person name="Jiang B.G."/>
            <person name="Yang W.F."/>
            <person name="Lam T.T."/>
            <person name="Chang Q.C."/>
            <person name="Ding S.J."/>
            <person name="Wang X.J."/>
            <person name="Zhu J.G."/>
            <person name="Ruan X.D."/>
            <person name="Zhao L."/>
            <person name="Wei J.T."/>
            <person name="Ye R.Z."/>
            <person name="Que T.C."/>
            <person name="Du C.H."/>
            <person name="Zhou Y.H."/>
            <person name="Cheng J.X."/>
            <person name="Dai P.F."/>
            <person name="Guo W.B."/>
            <person name="Han X.H."/>
            <person name="Huang E.J."/>
            <person name="Li L.F."/>
            <person name="Wei W."/>
            <person name="Gao Y.C."/>
            <person name="Liu J.Z."/>
            <person name="Shao H.Z."/>
            <person name="Wang X."/>
            <person name="Wang C.C."/>
            <person name="Yang T.C."/>
            <person name="Huo Q.B."/>
            <person name="Li W."/>
            <person name="Chen H.Y."/>
            <person name="Chen S.E."/>
            <person name="Zhou L.G."/>
            <person name="Ni X.B."/>
            <person name="Tian J.H."/>
            <person name="Sheng Y."/>
            <person name="Liu T."/>
            <person name="Pan Y.S."/>
            <person name="Xia L.Y."/>
            <person name="Li J."/>
            <person name="Zhao F."/>
            <person name="Cao W.C."/>
        </authorList>
    </citation>
    <scope>NUCLEOTIDE SEQUENCE [LARGE SCALE GENOMIC DNA]</scope>
    <source>
        <strain evidence="1">Iper-2018</strain>
    </source>
</reference>
<evidence type="ECO:0000313" key="2">
    <source>
        <dbReference type="Proteomes" id="UP000805193"/>
    </source>
</evidence>
<gene>
    <name evidence="1" type="ORF">HPB47_003771</name>
</gene>
<dbReference type="EMBL" id="JABSTQ010010557">
    <property type="protein sequence ID" value="KAG0419948.1"/>
    <property type="molecule type" value="Genomic_DNA"/>
</dbReference>
<evidence type="ECO:0000313" key="1">
    <source>
        <dbReference type="EMBL" id="KAG0419948.1"/>
    </source>
</evidence>